<sequence>MNGLSAKPLATSGLRKASPSSTSLPPLNGKEGRAINIDDEGTKSKSFVKTNVTADSELDSDLTSEGESSLSGADTDNDLDSEDEADTSHGFRTADTTSTSYNSGNSDASDKKGKKRALLAGGAVGSKPVSKTPKNAKAATGEAKKRSDGTKTGKRQNNQKGFTGKDEQFCHQHGKSSLCKFPLIQCTVVRGGGNRCAYSYCSYSLENFYNEELEQIRKNGRGDTTYDPADHVGPGEAKYFWICPRCRGACYCSGCRRFNGLPAFSTTEQAAKVTEEKGSLKAHLAASRDMMNGGVRTKSSSPSKSDKKASSKKVASSASVSSSPIAGAKLNGHADPKSPGKLKKQLLRPALEKDRSNRKKLTKKNIESKKQTTGDANLAKNKSKPTANKSTTSKASAPASTAKAKTKSGQKLRRGASPKSMKRQTLFPRKLVEPKKVDAPQLDVIHTKLPSENIAARIWLYETLVRFDAVETPANVLKTLDKFESWTPRSVQTIFERMICTIAGLGKNIQSGQPRAGFQSLVKSFRDFGGDNSRGEPWKVACQLLQDHEITITPLPVVEHEFSIEDIEEPAPPSPTLFTRMTRARRAAVENREVKRMNLREASVSSWESEGESEYDYQDVQDQEDGEEGSKFKATKIKLTLRRKGRWSASAENAEDEIQPRRSSRTQRLQEESDEEDASVRETSNGDREGDDALSAASGRNSAESESPSEKHEAKKEKTKTPEPAGPIPAPNLEDKISILVALIELVLQAPEVNKDLRQCADEIMAVEKEAKAALGLLEKEYAEINSAVQKKAPSMLNRELFEAWKKEKRMADRNHKWALLNHRVQLYNNLNTLKLRTGPLGVDVDGREYWQLSEYVEQMPRQTTGRWAWGIVVHGKPFPSPAAMAAAAEEVRRKEEEAQEEARAEKAAAEAAVEHTTDRDVVMGDDRSNGTSSPSGNGALPSDNVVAPKQVPVDPEEAKFQVRGSASAPSTRLRTMVAKLDVAAAPDPRPNCIDLTPPTPSASQRSILQADETESELSELSETESVRSVPSSSGKEEQWVAEQPDCWQTVNWPYWINQTILYIKYRLEKVEYDGNKAQSEGKGPTKTKMQIAAEQQKRREQIETLCKNLEQVLEYFMWHFELVTKEDIQGDNASPQKPAKQA</sequence>
<dbReference type="RefSeq" id="XP_013246063.1">
    <property type="nucleotide sequence ID" value="XM_013390609.1"/>
</dbReference>
<dbReference type="EMBL" id="JMSN01000003">
    <property type="protein sequence ID" value="KDN53224.1"/>
    <property type="molecule type" value="Genomic_DNA"/>
</dbReference>
<feature type="compositionally biased region" description="Basic and acidic residues" evidence="5">
    <location>
        <begin position="708"/>
        <end position="721"/>
    </location>
</feature>
<feature type="region of interest" description="Disordered" evidence="5">
    <location>
        <begin position="886"/>
        <end position="948"/>
    </location>
</feature>
<feature type="compositionally biased region" description="Acidic residues" evidence="5">
    <location>
        <begin position="1012"/>
        <end position="1023"/>
    </location>
</feature>
<dbReference type="InParanoid" id="A0A066WQD7"/>
<name>A0A066WQD7_TILAU</name>
<feature type="region of interest" description="Disordered" evidence="5">
    <location>
        <begin position="600"/>
        <end position="631"/>
    </location>
</feature>
<proteinExistence type="predicted"/>
<feature type="compositionally biased region" description="Basic and acidic residues" evidence="5">
    <location>
        <begin position="142"/>
        <end position="151"/>
    </location>
</feature>
<evidence type="ECO:0000256" key="3">
    <source>
        <dbReference type="ARBA" id="ARBA00023163"/>
    </source>
</evidence>
<feature type="compositionally biased region" description="Basic and acidic residues" evidence="5">
    <location>
        <begin position="678"/>
        <end position="688"/>
    </location>
</feature>
<dbReference type="HOGENOM" id="CLU_316443_0_0_1"/>
<evidence type="ECO:0000256" key="1">
    <source>
        <dbReference type="ARBA" id="ARBA00004123"/>
    </source>
</evidence>
<dbReference type="OrthoDB" id="298344at2759"/>
<feature type="region of interest" description="Disordered" evidence="5">
    <location>
        <begin position="1"/>
        <end position="165"/>
    </location>
</feature>
<feature type="compositionally biased region" description="Low complexity" evidence="5">
    <location>
        <begin position="384"/>
        <end position="403"/>
    </location>
</feature>
<feature type="region of interest" description="Disordered" evidence="5">
    <location>
        <begin position="285"/>
        <end position="432"/>
    </location>
</feature>
<feature type="compositionally biased region" description="Polar residues" evidence="5">
    <location>
        <begin position="65"/>
        <end position="74"/>
    </location>
</feature>
<evidence type="ECO:0000313" key="7">
    <source>
        <dbReference type="EMBL" id="KDN53224.1"/>
    </source>
</evidence>
<evidence type="ECO:0000256" key="4">
    <source>
        <dbReference type="ARBA" id="ARBA00023242"/>
    </source>
</evidence>
<dbReference type="InterPro" id="IPR018866">
    <property type="entry name" value="Znf-4CXXC_R1"/>
</dbReference>
<keyword evidence="3" id="KW-0804">Transcription</keyword>
<feature type="compositionally biased region" description="Low complexity" evidence="5">
    <location>
        <begin position="312"/>
        <end position="324"/>
    </location>
</feature>
<dbReference type="GO" id="GO:0005634">
    <property type="term" value="C:nucleus"/>
    <property type="evidence" value="ECO:0007669"/>
    <property type="project" value="UniProtKB-SubCell"/>
</dbReference>
<dbReference type="OMA" id="RARMWIY"/>
<comment type="caution">
    <text evidence="7">The sequence shown here is derived from an EMBL/GenBank/DDBJ whole genome shotgun (WGS) entry which is preliminary data.</text>
</comment>
<dbReference type="AlphaFoldDB" id="A0A066WQD7"/>
<gene>
    <name evidence="7" type="ORF">K437DRAFT_253239</name>
</gene>
<organism evidence="7 8">
    <name type="scientific">Tilletiaria anomala (strain ATCC 24038 / CBS 436.72 / UBC 951)</name>
    <dbReference type="NCBI Taxonomy" id="1037660"/>
    <lineage>
        <taxon>Eukaryota</taxon>
        <taxon>Fungi</taxon>
        <taxon>Dikarya</taxon>
        <taxon>Basidiomycota</taxon>
        <taxon>Ustilaginomycotina</taxon>
        <taxon>Exobasidiomycetes</taxon>
        <taxon>Georgefischeriales</taxon>
        <taxon>Tilletiariaceae</taxon>
        <taxon>Tilletiaria</taxon>
    </lineage>
</organism>
<feature type="region of interest" description="Disordered" evidence="5">
    <location>
        <begin position="643"/>
        <end position="731"/>
    </location>
</feature>
<evidence type="ECO:0000259" key="6">
    <source>
        <dbReference type="Pfam" id="PF10497"/>
    </source>
</evidence>
<protein>
    <recommendedName>
        <fullName evidence="6">Zinc-finger domain-containing protein</fullName>
    </recommendedName>
</protein>
<evidence type="ECO:0000256" key="2">
    <source>
        <dbReference type="ARBA" id="ARBA00023015"/>
    </source>
</evidence>
<feature type="region of interest" description="Disordered" evidence="5">
    <location>
        <begin position="986"/>
        <end position="1039"/>
    </location>
</feature>
<evidence type="ECO:0000256" key="5">
    <source>
        <dbReference type="SAM" id="MobiDB-lite"/>
    </source>
</evidence>
<accession>A0A066WQD7</accession>
<feature type="compositionally biased region" description="Basic residues" evidence="5">
    <location>
        <begin position="404"/>
        <end position="422"/>
    </location>
</feature>
<feature type="compositionally biased region" description="Polar residues" evidence="5">
    <location>
        <begin position="94"/>
        <end position="107"/>
    </location>
</feature>
<dbReference type="Proteomes" id="UP000027361">
    <property type="component" value="Unassembled WGS sequence"/>
</dbReference>
<keyword evidence="4" id="KW-0539">Nucleus</keyword>
<dbReference type="Pfam" id="PF10497">
    <property type="entry name" value="zf-4CXXC_R1"/>
    <property type="match status" value="1"/>
</dbReference>
<reference evidence="7 8" key="1">
    <citation type="submission" date="2014-05" db="EMBL/GenBank/DDBJ databases">
        <title>Draft genome sequence of a rare smut relative, Tilletiaria anomala UBC 951.</title>
        <authorList>
            <consortium name="DOE Joint Genome Institute"/>
            <person name="Toome M."/>
            <person name="Kuo A."/>
            <person name="Henrissat B."/>
            <person name="Lipzen A."/>
            <person name="Tritt A."/>
            <person name="Yoshinaga Y."/>
            <person name="Zane M."/>
            <person name="Barry K."/>
            <person name="Grigoriev I.V."/>
            <person name="Spatafora J.W."/>
            <person name="Aimea M.C."/>
        </authorList>
    </citation>
    <scope>NUCLEOTIDE SEQUENCE [LARGE SCALE GENOMIC DNA]</scope>
    <source>
        <strain evidence="7 8">UBC 951</strain>
    </source>
</reference>
<evidence type="ECO:0000313" key="8">
    <source>
        <dbReference type="Proteomes" id="UP000027361"/>
    </source>
</evidence>
<feature type="compositionally biased region" description="Acidic residues" evidence="5">
    <location>
        <begin position="75"/>
        <end position="85"/>
    </location>
</feature>
<keyword evidence="8" id="KW-1185">Reference proteome</keyword>
<feature type="domain" description="Zinc-finger" evidence="6">
    <location>
        <begin position="238"/>
        <end position="271"/>
    </location>
</feature>
<comment type="subcellular location">
    <subcellularLocation>
        <location evidence="1">Nucleus</location>
    </subcellularLocation>
</comment>
<feature type="compositionally biased region" description="Polar residues" evidence="5">
    <location>
        <begin position="44"/>
        <end position="54"/>
    </location>
</feature>
<keyword evidence="2" id="KW-0805">Transcription regulation</keyword>
<dbReference type="STRING" id="1037660.A0A066WQD7"/>
<feature type="compositionally biased region" description="Basic and acidic residues" evidence="5">
    <location>
        <begin position="890"/>
        <end position="929"/>
    </location>
</feature>
<feature type="compositionally biased region" description="Acidic residues" evidence="5">
    <location>
        <begin position="609"/>
        <end position="627"/>
    </location>
</feature>
<dbReference type="GeneID" id="25263514"/>